<comment type="caution">
    <text evidence="1">The sequence shown here is derived from an EMBL/GenBank/DDBJ whole genome shotgun (WGS) entry which is preliminary data.</text>
</comment>
<sequence>MIALGFQLPHDARQCAFARTGHMNAGYRSSSGLEKRVPRHLNAAIIGVTLSGAIAATVSGSAVEMCVVPV</sequence>
<gene>
    <name evidence="1" type="ORF">HAP48_007995</name>
</gene>
<organism evidence="1">
    <name type="scientific">Bradyrhizobium septentrionale</name>
    <dbReference type="NCBI Taxonomy" id="1404411"/>
    <lineage>
        <taxon>Bacteria</taxon>
        <taxon>Pseudomonadati</taxon>
        <taxon>Pseudomonadota</taxon>
        <taxon>Alphaproteobacteria</taxon>
        <taxon>Hyphomicrobiales</taxon>
        <taxon>Nitrobacteraceae</taxon>
        <taxon>Bradyrhizobium</taxon>
    </lineage>
</organism>
<dbReference type="EMBL" id="JAAOLE020000001">
    <property type="protein sequence ID" value="NVI42989.1"/>
    <property type="molecule type" value="Genomic_DNA"/>
</dbReference>
<proteinExistence type="predicted"/>
<evidence type="ECO:0000313" key="1">
    <source>
        <dbReference type="EMBL" id="NVI42989.1"/>
    </source>
</evidence>
<dbReference type="RefSeq" id="WP_156929026.1">
    <property type="nucleotide sequence ID" value="NZ_CP088285.1"/>
</dbReference>
<dbReference type="AlphaFoldDB" id="A0A974A0C7"/>
<name>A0A974A0C7_9BRAD</name>
<protein>
    <submittedName>
        <fullName evidence="1">Uncharacterized protein</fullName>
    </submittedName>
</protein>
<accession>A0A974A0C7</accession>
<reference evidence="1" key="1">
    <citation type="submission" date="2020-06" db="EMBL/GenBank/DDBJ databases">
        <title>Whole Genome Sequence of Bradyrhizobium sp. Strain 1S1.</title>
        <authorList>
            <person name="Bromfield E.S.P."/>
            <person name="Cloutier S."/>
        </authorList>
    </citation>
    <scope>NUCLEOTIDE SEQUENCE [LARGE SCALE GENOMIC DNA]</scope>
    <source>
        <strain evidence="1">1S1</strain>
    </source>
</reference>